<reference evidence="6 7" key="1">
    <citation type="submission" date="2020-01" db="EMBL/GenBank/DDBJ databases">
        <authorList>
            <person name="Gupta K D."/>
        </authorList>
    </citation>
    <scope>NUCLEOTIDE SEQUENCE [LARGE SCALE GENOMIC DNA]</scope>
</reference>
<protein>
    <recommendedName>
        <fullName evidence="5">RCC1-like domain-containing protein</fullName>
    </recommendedName>
</protein>
<dbReference type="PRINTS" id="PR00633">
    <property type="entry name" value="RCCNDNSATION"/>
</dbReference>
<evidence type="ECO:0000259" key="5">
    <source>
        <dbReference type="Pfam" id="PF25390"/>
    </source>
</evidence>
<dbReference type="PROSITE" id="PS00626">
    <property type="entry name" value="RCC1_2"/>
    <property type="match status" value="1"/>
</dbReference>
<feature type="domain" description="RCC1-like" evidence="5">
    <location>
        <begin position="49"/>
        <end position="425"/>
    </location>
</feature>
<sequence>MPVARTQKHKPARATNSRTRGRTSTKPTPSKSFLNSLPTARNASLNDSLLIHGEPTANQFGLGTRDRDQLRERPAVHRVVKQMIQRGELGPNGIEQVAAGGMHSLILDSLGRVWSSGCNDEDALGRRVEVQGEDASELEAKFALVEGLEGFRTVRIAASDNASFALNEKGELRAWGTFKAKKSGDRGFSYEHNLERSLKPIAFSVFVKDLISSICCGHNHVLALTASGRVYTWGTPEDGQLGRRILPRFQSWTYRPTPIMRNIVAIGSAASTSFAVDKVGNVYAFGKNSERQAGVDGERNIIDVPTPISALHPLQHGGARVVQITGGDEHSVFLFDNGQMWTCGWADDFRLGLSLEALMKYMAPGSDLATRRPEGVPYSWGCGVSHQLGLPGASEIAEVPTKITSEDLEQRRVLQISAGGEHVMFM</sequence>
<dbReference type="InterPro" id="IPR051553">
    <property type="entry name" value="Ran_GTPase-activating"/>
</dbReference>
<feature type="compositionally biased region" description="Basic residues" evidence="4">
    <location>
        <begin position="1"/>
        <end position="12"/>
    </location>
</feature>
<dbReference type="Gene3D" id="2.130.10.30">
    <property type="entry name" value="Regulator of chromosome condensation 1/beta-lactamase-inhibitor protein II"/>
    <property type="match status" value="1"/>
</dbReference>
<dbReference type="InterPro" id="IPR009091">
    <property type="entry name" value="RCC1/BLIP-II"/>
</dbReference>
<feature type="repeat" description="RCC1" evidence="3">
    <location>
        <begin position="228"/>
        <end position="279"/>
    </location>
</feature>
<feature type="compositionally biased region" description="Polar residues" evidence="4">
    <location>
        <begin position="14"/>
        <end position="37"/>
    </location>
</feature>
<dbReference type="Pfam" id="PF25390">
    <property type="entry name" value="WD40_RLD"/>
    <property type="match status" value="1"/>
</dbReference>
<gene>
    <name evidence="6" type="ORF">AAE3_LOCUS4791</name>
</gene>
<dbReference type="InterPro" id="IPR058923">
    <property type="entry name" value="RCC1-like_dom"/>
</dbReference>
<dbReference type="EMBL" id="CACVBS010000036">
    <property type="protein sequence ID" value="CAA7262633.1"/>
    <property type="molecule type" value="Genomic_DNA"/>
</dbReference>
<evidence type="ECO:0000256" key="1">
    <source>
        <dbReference type="ARBA" id="ARBA00022658"/>
    </source>
</evidence>
<accession>A0A8S0WHV8</accession>
<dbReference type="InterPro" id="IPR000408">
    <property type="entry name" value="Reg_chr_condens"/>
</dbReference>
<proteinExistence type="predicted"/>
<evidence type="ECO:0000313" key="6">
    <source>
        <dbReference type="EMBL" id="CAA7262633.1"/>
    </source>
</evidence>
<dbReference type="PANTHER" id="PTHR45982:SF1">
    <property type="entry name" value="REGULATOR OF CHROMOSOME CONDENSATION"/>
    <property type="match status" value="1"/>
</dbReference>
<organism evidence="6 7">
    <name type="scientific">Cyclocybe aegerita</name>
    <name type="common">Black poplar mushroom</name>
    <name type="synonym">Agrocybe aegerita</name>
    <dbReference type="NCBI Taxonomy" id="1973307"/>
    <lineage>
        <taxon>Eukaryota</taxon>
        <taxon>Fungi</taxon>
        <taxon>Dikarya</taxon>
        <taxon>Basidiomycota</taxon>
        <taxon>Agaricomycotina</taxon>
        <taxon>Agaricomycetes</taxon>
        <taxon>Agaricomycetidae</taxon>
        <taxon>Agaricales</taxon>
        <taxon>Agaricineae</taxon>
        <taxon>Bolbitiaceae</taxon>
        <taxon>Cyclocybe</taxon>
    </lineage>
</organism>
<dbReference type="GO" id="GO:0005737">
    <property type="term" value="C:cytoplasm"/>
    <property type="evidence" value="ECO:0007669"/>
    <property type="project" value="TreeGrafter"/>
</dbReference>
<name>A0A8S0WHV8_CYCAE</name>
<evidence type="ECO:0000256" key="4">
    <source>
        <dbReference type="SAM" id="MobiDB-lite"/>
    </source>
</evidence>
<feature type="repeat" description="RCC1" evidence="3">
    <location>
        <begin position="375"/>
        <end position="426"/>
    </location>
</feature>
<evidence type="ECO:0000256" key="3">
    <source>
        <dbReference type="PROSITE-ProRule" id="PRU00235"/>
    </source>
</evidence>
<dbReference type="PROSITE" id="PS50012">
    <property type="entry name" value="RCC1_3"/>
    <property type="match status" value="4"/>
</dbReference>
<keyword evidence="2" id="KW-0677">Repeat</keyword>
<evidence type="ECO:0000256" key="2">
    <source>
        <dbReference type="ARBA" id="ARBA00022737"/>
    </source>
</evidence>
<feature type="repeat" description="RCC1" evidence="3">
    <location>
        <begin position="170"/>
        <end position="227"/>
    </location>
</feature>
<feature type="repeat" description="RCC1" evidence="3">
    <location>
        <begin position="280"/>
        <end position="337"/>
    </location>
</feature>
<feature type="region of interest" description="Disordered" evidence="4">
    <location>
        <begin position="1"/>
        <end position="37"/>
    </location>
</feature>
<dbReference type="GO" id="GO:0005085">
    <property type="term" value="F:guanyl-nucleotide exchange factor activity"/>
    <property type="evidence" value="ECO:0007669"/>
    <property type="project" value="TreeGrafter"/>
</dbReference>
<comment type="caution">
    <text evidence="6">The sequence shown here is derived from an EMBL/GenBank/DDBJ whole genome shotgun (WGS) entry which is preliminary data.</text>
</comment>
<dbReference type="SUPFAM" id="SSF50985">
    <property type="entry name" value="RCC1/BLIP-II"/>
    <property type="match status" value="1"/>
</dbReference>
<keyword evidence="1" id="KW-0344">Guanine-nucleotide releasing factor</keyword>
<keyword evidence="7" id="KW-1185">Reference proteome</keyword>
<dbReference type="Proteomes" id="UP000467700">
    <property type="component" value="Unassembled WGS sequence"/>
</dbReference>
<evidence type="ECO:0000313" key="7">
    <source>
        <dbReference type="Proteomes" id="UP000467700"/>
    </source>
</evidence>
<dbReference type="OrthoDB" id="61110at2759"/>
<dbReference type="AlphaFoldDB" id="A0A8S0WHV8"/>
<dbReference type="PANTHER" id="PTHR45982">
    <property type="entry name" value="REGULATOR OF CHROMOSOME CONDENSATION"/>
    <property type="match status" value="1"/>
</dbReference>